<dbReference type="AlphaFoldDB" id="A0A1R4HF39"/>
<evidence type="ECO:0000259" key="2">
    <source>
        <dbReference type="PROSITE" id="PS50995"/>
    </source>
</evidence>
<dbReference type="PROSITE" id="PS50995">
    <property type="entry name" value="HTH_MARR_2"/>
    <property type="match status" value="1"/>
</dbReference>
<proteinExistence type="predicted"/>
<evidence type="ECO:0000313" key="3">
    <source>
        <dbReference type="EMBL" id="SJM94833.1"/>
    </source>
</evidence>
<dbReference type="InterPro" id="IPR000835">
    <property type="entry name" value="HTH_MarR-typ"/>
</dbReference>
<feature type="domain" description="HTH marR-type" evidence="2">
    <location>
        <begin position="3"/>
        <end position="140"/>
    </location>
</feature>
<dbReference type="InterPro" id="IPR036388">
    <property type="entry name" value="WH-like_DNA-bd_sf"/>
</dbReference>
<dbReference type="InterPro" id="IPR039422">
    <property type="entry name" value="MarR/SlyA-like"/>
</dbReference>
<dbReference type="EMBL" id="FUKJ01000368">
    <property type="protein sequence ID" value="SJM94833.1"/>
    <property type="molecule type" value="Genomic_DNA"/>
</dbReference>
<organism evidence="3 4">
    <name type="scientific">Crenothrix polyspora</name>
    <dbReference type="NCBI Taxonomy" id="360316"/>
    <lineage>
        <taxon>Bacteria</taxon>
        <taxon>Pseudomonadati</taxon>
        <taxon>Pseudomonadota</taxon>
        <taxon>Gammaproteobacteria</taxon>
        <taxon>Methylococcales</taxon>
        <taxon>Crenotrichaceae</taxon>
        <taxon>Crenothrix</taxon>
    </lineage>
</organism>
<keyword evidence="4" id="KW-1185">Reference proteome</keyword>
<dbReference type="GO" id="GO:0006950">
    <property type="term" value="P:response to stress"/>
    <property type="evidence" value="ECO:0007669"/>
    <property type="project" value="TreeGrafter"/>
</dbReference>
<dbReference type="PANTHER" id="PTHR33164">
    <property type="entry name" value="TRANSCRIPTIONAL REGULATOR, MARR FAMILY"/>
    <property type="match status" value="1"/>
</dbReference>
<dbReference type="RefSeq" id="WP_087147956.1">
    <property type="nucleotide sequence ID" value="NZ_FUKJ01000368.1"/>
</dbReference>
<accession>A0A1R4HF39</accession>
<dbReference type="SUPFAM" id="SSF46785">
    <property type="entry name" value="Winged helix' DNA-binding domain"/>
    <property type="match status" value="1"/>
</dbReference>
<dbReference type="SMART" id="SM00347">
    <property type="entry name" value="HTH_MARR"/>
    <property type="match status" value="1"/>
</dbReference>
<reference evidence="4" key="1">
    <citation type="submission" date="2017-02" db="EMBL/GenBank/DDBJ databases">
        <authorList>
            <person name="Daims H."/>
        </authorList>
    </citation>
    <scope>NUCLEOTIDE SEQUENCE [LARGE SCALE GENOMIC DNA]</scope>
</reference>
<dbReference type="GO" id="GO:0003700">
    <property type="term" value="F:DNA-binding transcription factor activity"/>
    <property type="evidence" value="ECO:0007669"/>
    <property type="project" value="InterPro"/>
</dbReference>
<dbReference type="Pfam" id="PF12802">
    <property type="entry name" value="MarR_2"/>
    <property type="match status" value="1"/>
</dbReference>
<dbReference type="GO" id="GO:0005737">
    <property type="term" value="C:cytoplasm"/>
    <property type="evidence" value="ECO:0007669"/>
    <property type="project" value="UniProtKB-SubCell"/>
</dbReference>
<evidence type="ECO:0000256" key="1">
    <source>
        <dbReference type="ARBA" id="ARBA00004496"/>
    </source>
</evidence>
<protein>
    <submittedName>
        <fullName evidence="3">Regulatory protein MarR</fullName>
    </submittedName>
</protein>
<gene>
    <name evidence="3" type="ORF">CRENPOLYSF2_430008</name>
</gene>
<dbReference type="Proteomes" id="UP000195442">
    <property type="component" value="Unassembled WGS sequence"/>
</dbReference>
<dbReference type="Gene3D" id="1.10.10.10">
    <property type="entry name" value="Winged helix-like DNA-binding domain superfamily/Winged helix DNA-binding domain"/>
    <property type="match status" value="1"/>
</dbReference>
<name>A0A1R4HF39_9GAMM</name>
<evidence type="ECO:0000313" key="4">
    <source>
        <dbReference type="Proteomes" id="UP000195442"/>
    </source>
</evidence>
<comment type="subcellular location">
    <subcellularLocation>
        <location evidence="1">Cytoplasm</location>
    </subcellularLocation>
</comment>
<dbReference type="PANTHER" id="PTHR33164:SF5">
    <property type="entry name" value="ORGANIC HYDROPEROXIDE RESISTANCE TRANSCRIPTIONAL REGULATOR"/>
    <property type="match status" value="1"/>
</dbReference>
<sequence length="191" mass="21419">METIDVFDLIERMSALIRSEERKKCAALGLQAVHLQALNYILRCNRYSDTPAALTNYLGMTRGTVSQTLSLLEKKGYIKKTADTHDRRIVHLALLPEGQTILEKARPAELFIKAGTLLQKKANIGDYENIFANALTALQKANRSQSFGQCKTCHYFTTTDDGFLCGLTKQALSQTDSEKICQEHTVVLSRY</sequence>
<dbReference type="InterPro" id="IPR036390">
    <property type="entry name" value="WH_DNA-bd_sf"/>
</dbReference>
<dbReference type="PRINTS" id="PR00598">
    <property type="entry name" value="HTHMARR"/>
</dbReference>
<dbReference type="OrthoDB" id="5522755at2"/>